<accession>A0A3N5C4N9</accession>
<feature type="domain" description="Nudix hydrolase" evidence="3">
    <location>
        <begin position="1"/>
        <end position="123"/>
    </location>
</feature>
<dbReference type="Pfam" id="PF00293">
    <property type="entry name" value="NUDIX"/>
    <property type="match status" value="1"/>
</dbReference>
<comment type="cofactor">
    <cofactor evidence="1">
        <name>Mg(2+)</name>
        <dbReference type="ChEBI" id="CHEBI:18420"/>
    </cofactor>
</comment>
<dbReference type="PROSITE" id="PS51462">
    <property type="entry name" value="NUDIX"/>
    <property type="match status" value="1"/>
</dbReference>
<dbReference type="PRINTS" id="PR00502">
    <property type="entry name" value="NUDIXFAMILY"/>
</dbReference>
<evidence type="ECO:0000256" key="2">
    <source>
        <dbReference type="ARBA" id="ARBA00022801"/>
    </source>
</evidence>
<dbReference type="PANTHER" id="PTHR43046">
    <property type="entry name" value="GDP-MANNOSE MANNOSYL HYDROLASE"/>
    <property type="match status" value="1"/>
</dbReference>
<dbReference type="OrthoDB" id="9800186at2"/>
<dbReference type="AlphaFoldDB" id="A0A3N5C4N9"/>
<sequence length="157" mass="17999">MQRVTNAVYIKNNHVLMLKKPKRGWYGTPGGKMEPGESIKQSVLREFEEETGLLLTDAKLSSAFTFVIEDEQEWMLFTFVAQASTGQLLEETPEGELEWVPFDKVLDLPMAEGDRRIIKHAISDPEYVLTGTFYYTQDYILQKEFIDGPSELVAEEE</sequence>
<dbReference type="RefSeq" id="WP_124221350.1">
    <property type="nucleotide sequence ID" value="NZ_RKRF01000008.1"/>
</dbReference>
<evidence type="ECO:0000313" key="5">
    <source>
        <dbReference type="Proteomes" id="UP000276443"/>
    </source>
</evidence>
<name>A0A3N5C4N9_9BACI</name>
<dbReference type="PANTHER" id="PTHR43046:SF2">
    <property type="entry name" value="8-OXO-DGTP DIPHOSPHATASE-RELATED"/>
    <property type="match status" value="1"/>
</dbReference>
<keyword evidence="5" id="KW-1185">Reference proteome</keyword>
<reference evidence="4 5" key="1">
    <citation type="submission" date="2018-11" db="EMBL/GenBank/DDBJ databases">
        <title>Genomic Encyclopedia of Type Strains, Phase IV (KMG-IV): sequencing the most valuable type-strain genomes for metagenomic binning, comparative biology and taxonomic classification.</title>
        <authorList>
            <person name="Goeker M."/>
        </authorList>
    </citation>
    <scope>NUCLEOTIDE SEQUENCE [LARGE SCALE GENOMIC DNA]</scope>
    <source>
        <strain evidence="4 5">DSM 18090</strain>
    </source>
</reference>
<dbReference type="CDD" id="cd18886">
    <property type="entry name" value="NUDIX_MutT_Nudt1"/>
    <property type="match status" value="1"/>
</dbReference>
<evidence type="ECO:0000259" key="3">
    <source>
        <dbReference type="PROSITE" id="PS51462"/>
    </source>
</evidence>
<dbReference type="InterPro" id="IPR020476">
    <property type="entry name" value="Nudix_hydrolase"/>
</dbReference>
<dbReference type="Gene3D" id="3.90.79.10">
    <property type="entry name" value="Nucleoside Triphosphate Pyrophosphohydrolase"/>
    <property type="match status" value="1"/>
</dbReference>
<dbReference type="InterPro" id="IPR000086">
    <property type="entry name" value="NUDIX_hydrolase_dom"/>
</dbReference>
<dbReference type="EMBL" id="RKRF01000008">
    <property type="protein sequence ID" value="RPF54392.1"/>
    <property type="molecule type" value="Genomic_DNA"/>
</dbReference>
<keyword evidence="2" id="KW-0378">Hydrolase</keyword>
<evidence type="ECO:0000313" key="4">
    <source>
        <dbReference type="EMBL" id="RPF54392.1"/>
    </source>
</evidence>
<evidence type="ECO:0000256" key="1">
    <source>
        <dbReference type="ARBA" id="ARBA00001946"/>
    </source>
</evidence>
<comment type="caution">
    <text evidence="4">The sequence shown here is derived from an EMBL/GenBank/DDBJ whole genome shotgun (WGS) entry which is preliminary data.</text>
</comment>
<dbReference type="InterPro" id="IPR015797">
    <property type="entry name" value="NUDIX_hydrolase-like_dom_sf"/>
</dbReference>
<dbReference type="SUPFAM" id="SSF55811">
    <property type="entry name" value="Nudix"/>
    <property type="match status" value="1"/>
</dbReference>
<dbReference type="GO" id="GO:0016787">
    <property type="term" value="F:hydrolase activity"/>
    <property type="evidence" value="ECO:0007669"/>
    <property type="project" value="UniProtKB-KW"/>
</dbReference>
<dbReference type="Proteomes" id="UP000276443">
    <property type="component" value="Unassembled WGS sequence"/>
</dbReference>
<protein>
    <submittedName>
        <fullName evidence="4">8-oxo-dGTP diphosphatase</fullName>
    </submittedName>
</protein>
<organism evidence="4 5">
    <name type="scientific">Aquisalibacillus elongatus</name>
    <dbReference type="NCBI Taxonomy" id="485577"/>
    <lineage>
        <taxon>Bacteria</taxon>
        <taxon>Bacillati</taxon>
        <taxon>Bacillota</taxon>
        <taxon>Bacilli</taxon>
        <taxon>Bacillales</taxon>
        <taxon>Bacillaceae</taxon>
        <taxon>Aquisalibacillus</taxon>
    </lineage>
</organism>
<proteinExistence type="predicted"/>
<gene>
    <name evidence="4" type="ORF">EDC24_1590</name>
</gene>